<dbReference type="Proteomes" id="UP000516232">
    <property type="component" value="Segment"/>
</dbReference>
<gene>
    <name evidence="1" type="ORF">Aristophanes_00039</name>
</gene>
<evidence type="ECO:0000313" key="1">
    <source>
        <dbReference type="EMBL" id="QNO11463.1"/>
    </source>
</evidence>
<organismHost>
    <name type="scientific">Acinetobacter baumannii</name>
    <dbReference type="NCBI Taxonomy" id="470"/>
</organismHost>
<reference evidence="1 2" key="1">
    <citation type="submission" date="2020-07" db="EMBL/GenBank/DDBJ databases">
        <authorList>
            <person name="Shneider M.M."/>
            <person name="Timoshina O.V."/>
            <person name="Evseev P.V."/>
            <person name="Shelenkov A.A."/>
            <person name="Mikhailova Y.V."/>
            <person name="Yanushevich Y."/>
            <person name="Shagin D.A."/>
            <person name="Miroshnikov K.A."/>
        </authorList>
    </citation>
    <scope>NUCLEOTIDE SEQUENCE [LARGE SCALE GENOMIC DNA]</scope>
</reference>
<proteinExistence type="predicted"/>
<organism evidence="1 2">
    <name type="scientific">Acinetobacter phage Aristophanes</name>
    <dbReference type="NCBI Taxonomy" id="2759203"/>
    <lineage>
        <taxon>Viruses</taxon>
        <taxon>Duplodnaviria</taxon>
        <taxon>Heunggongvirae</taxon>
        <taxon>Uroviricota</taxon>
        <taxon>Caudoviricetes</taxon>
        <taxon>Autographivirales</taxon>
        <taxon>Autoscriptoviridae</taxon>
        <taxon>Beijerinckvirinae</taxon>
        <taxon>Aristophanesvirus</taxon>
        <taxon>Aristophanesvirus aristophanes</taxon>
    </lineage>
</organism>
<accession>A0A7G9VYP8</accession>
<dbReference type="EMBL" id="MT783706">
    <property type="protein sequence ID" value="QNO11463.1"/>
    <property type="molecule type" value="Genomic_DNA"/>
</dbReference>
<name>A0A7G9VYP8_BPACA</name>
<protein>
    <submittedName>
        <fullName evidence="1">Putative internal virion protein B</fullName>
    </submittedName>
</protein>
<sequence>MATIVQQPELGQVQLSNLQAVMHTPQTDLNMSDFAMKLLGAGQKYLKDYDEENKARLVALGMTDYMNKTQREVGLLDRKYYGQGRDIQNITERRLERQQVFTAEVQRLANDPTTTPEQLDELGQEYQRANVDDIYAATALDTDYKEKLYEQVLKEDSVYMQVINKTIKKVNADRYTRTKLNVGGSLYNDILNLPMDAEDTTVYLGAKFTSLVEQAQKLNDLSLEDAVKDVQPVFAGTIQTLLGQLDETAPNTPEVLRKINTATQVMMSNGYIDLASPIIKDLREVTDRVYKYNGIQASLEQGQYHHTVEMGEQTYDIETVRGRVAKISSNPNLTPEDKAKLIKAEWDFAEAQNKAAMDGKFAKDPQYILGYGSAAEYVAANYGVEGVSEDLWYKTVIAAAEQQANYDPMVAGLNLLDFAQNKADRYDAKLYSEGGKRLASGFRTFATNSDAQAKASPQYKAAEQQFNTVGNLYRQWTSSDVNAARADAVLSGIEDDDLRYALQDVWQSGGTMSDLREKLQNPVQAQVRRQNFDKAWDKLDIKSADLKRTPFHNSAGKLLSKMETKSKEYQLNLAKEVIKEAQSRFNSRTVTDNPEALYQMARQDGLILRSKYSDIMLGRSTNDAFKQSRITTTKGVPLSRQLFAEVIDGKRELISAKLKISPENVLVELGVNGDAYFYAIKDGQVQNFSGIAGMEGTRYRNTEWKADMEKTYYARSAAGTKSKYGDMVVQSGAPLYTSKQRIKIHGKDGRVYYESHKIPVDLAVGFGGNIELARVVVNQWLEPEGFSLYKTYAKGIQGHSSGYVYGYGARTDKHTDAEGRALMKRFEAAQGNVDAMMVVQGDFNKYYFKKFNAPKYIREANLPVPTSRPLPQAAVVPLAALYDAIWHGGGGVRQGSNGKGGTGGAVMVQAYNAPSTTEGLRIFMNSHLYFKNAVVGTPAYKRNEFNLNAIKYYHELYKPTIRK</sequence>
<evidence type="ECO:0000313" key="2">
    <source>
        <dbReference type="Proteomes" id="UP000516232"/>
    </source>
</evidence>
<keyword evidence="2" id="KW-1185">Reference proteome</keyword>